<evidence type="ECO:0000313" key="2">
    <source>
        <dbReference type="EMBL" id="CKT27863.1"/>
    </source>
</evidence>
<protein>
    <submittedName>
        <fullName evidence="3">Uncharacterized protein</fullName>
    </submittedName>
</protein>
<name>A0A655FSR6_MYCTX</name>
<organism evidence="3 4">
    <name type="scientific">Mycobacterium tuberculosis</name>
    <dbReference type="NCBI Taxonomy" id="1773"/>
    <lineage>
        <taxon>Bacteria</taxon>
        <taxon>Bacillati</taxon>
        <taxon>Actinomycetota</taxon>
        <taxon>Actinomycetes</taxon>
        <taxon>Mycobacteriales</taxon>
        <taxon>Mycobacteriaceae</taxon>
        <taxon>Mycobacterium</taxon>
        <taxon>Mycobacterium tuberculosis complex</taxon>
    </lineage>
</organism>
<dbReference type="AlphaFoldDB" id="A0A655FSR6"/>
<proteinExistence type="predicted"/>
<dbReference type="Proteomes" id="UP000039217">
    <property type="component" value="Unassembled WGS sequence"/>
</dbReference>
<evidence type="ECO:0000313" key="6">
    <source>
        <dbReference type="Proteomes" id="UP000048948"/>
    </source>
</evidence>
<sequence>MTPCSGSSPITAPPRKCAVSGMLNSSPQVPPATPSILAAMRRVTWLPIGIHVGFGSPCPCLLEYQRIPSFPRLVNVVIELSRCCMTSAITVRSLHCRGLSIRMVPRGS</sequence>
<dbReference type="EMBL" id="CQQC01001624">
    <property type="protein sequence ID" value="CNW11465.1"/>
    <property type="molecule type" value="Genomic_DNA"/>
</dbReference>
<evidence type="ECO:0000313" key="4">
    <source>
        <dbReference type="Proteomes" id="UP000039217"/>
    </source>
</evidence>
<dbReference type="EMBL" id="CNGE01000741">
    <property type="protein sequence ID" value="CKT27863.1"/>
    <property type="molecule type" value="Genomic_DNA"/>
</dbReference>
<dbReference type="EMBL" id="CFOH01000796">
    <property type="protein sequence ID" value="CFE69729.1"/>
    <property type="molecule type" value="Genomic_DNA"/>
</dbReference>
<reference evidence="4 5" key="1">
    <citation type="submission" date="2015-03" db="EMBL/GenBank/DDBJ databases">
        <authorList>
            <consortium name="Pathogen Informatics"/>
        </authorList>
    </citation>
    <scope>NUCLEOTIDE SEQUENCE [LARGE SCALE GENOMIC DNA]</scope>
    <source>
        <strain evidence="2 6">Bir 172</strain>
        <strain evidence="3 4">D00501624</strain>
        <strain evidence="1 5">H09601792</strain>
    </source>
</reference>
<evidence type="ECO:0000313" key="3">
    <source>
        <dbReference type="EMBL" id="CNW11465.1"/>
    </source>
</evidence>
<dbReference type="Proteomes" id="UP000046947">
    <property type="component" value="Unassembled WGS sequence"/>
</dbReference>
<evidence type="ECO:0000313" key="5">
    <source>
        <dbReference type="Proteomes" id="UP000046947"/>
    </source>
</evidence>
<gene>
    <name evidence="3" type="ORF">ERS007661_03557</name>
    <name evidence="1" type="ORF">ERS007688_03562</name>
    <name evidence="2" type="ORF">ERS027646_03272</name>
</gene>
<evidence type="ECO:0000313" key="1">
    <source>
        <dbReference type="EMBL" id="CFE69729.1"/>
    </source>
</evidence>
<accession>A0A655FSR6</accession>
<dbReference type="Proteomes" id="UP000048948">
    <property type="component" value="Unassembled WGS sequence"/>
</dbReference>